<evidence type="ECO:0000313" key="4">
    <source>
        <dbReference type="EMBL" id="RMZ04759.1"/>
    </source>
</evidence>
<dbReference type="PANTHER" id="PTHR40624">
    <property type="entry name" value="BIOSYNTHESIS MONOOXYGENASE, PUTATIVE (AFU_ORTHOLOGUE AFUA_1G12025)-RELATED"/>
    <property type="match status" value="1"/>
</dbReference>
<gene>
    <name evidence="3" type="ORF">D0862_08716</name>
    <name evidence="2" type="ORF">D0863_03457</name>
    <name evidence="4" type="ORF">D0864_02648</name>
</gene>
<evidence type="ECO:0000313" key="7">
    <source>
        <dbReference type="Proteomes" id="UP000281468"/>
    </source>
</evidence>
<dbReference type="PANTHER" id="PTHR40624:SF1">
    <property type="entry name" value="BIOSYNTHESIS MONOOXYGENASE, PUTATIVE (AFU_ORTHOLOGUE AFUA_1G12025)-RELATED"/>
    <property type="match status" value="1"/>
</dbReference>
<dbReference type="Gene3D" id="3.30.70.100">
    <property type="match status" value="1"/>
</dbReference>
<evidence type="ECO:0000313" key="5">
    <source>
        <dbReference type="Proteomes" id="UP000269276"/>
    </source>
</evidence>
<evidence type="ECO:0000259" key="1">
    <source>
        <dbReference type="PROSITE" id="PS51725"/>
    </source>
</evidence>
<dbReference type="AlphaFoldDB" id="A0A3M7G3X4"/>
<proteinExistence type="predicted"/>
<dbReference type="SUPFAM" id="SSF54909">
    <property type="entry name" value="Dimeric alpha+beta barrel"/>
    <property type="match status" value="1"/>
</dbReference>
<organism evidence="3 7">
    <name type="scientific">Hortaea werneckii</name>
    <name type="common">Black yeast</name>
    <name type="synonym">Cladosporium werneckii</name>
    <dbReference type="NCBI Taxonomy" id="91943"/>
    <lineage>
        <taxon>Eukaryota</taxon>
        <taxon>Fungi</taxon>
        <taxon>Dikarya</taxon>
        <taxon>Ascomycota</taxon>
        <taxon>Pezizomycotina</taxon>
        <taxon>Dothideomycetes</taxon>
        <taxon>Dothideomycetidae</taxon>
        <taxon>Mycosphaerellales</taxon>
        <taxon>Teratosphaeriaceae</taxon>
        <taxon>Hortaea</taxon>
    </lineage>
</organism>
<dbReference type="Proteomes" id="UP000269276">
    <property type="component" value="Unassembled WGS sequence"/>
</dbReference>
<protein>
    <recommendedName>
        <fullName evidence="1">ABM domain-containing protein</fullName>
    </recommendedName>
</protein>
<reference evidence="5 6" key="1">
    <citation type="journal article" date="2018" name="BMC Genomics">
        <title>Genomic evidence for intraspecific hybridization in a clonal and extremely halotolerant yeast.</title>
        <authorList>
            <person name="Gostincar C."/>
            <person name="Stajich J.E."/>
            <person name="Zupancic J."/>
            <person name="Zalar P."/>
            <person name="Gunde-Cimerman N."/>
        </authorList>
    </citation>
    <scope>NUCLEOTIDE SEQUENCE [LARGE SCALE GENOMIC DNA]</scope>
    <source>
        <strain evidence="4 6">EXF-10513</strain>
        <strain evidence="3 7">EXF-171</strain>
        <strain evidence="2 5">EXF-2682</strain>
    </source>
</reference>
<evidence type="ECO:0000313" key="6">
    <source>
        <dbReference type="Proteomes" id="UP000269539"/>
    </source>
</evidence>
<dbReference type="VEuPathDB" id="FungiDB:BTJ68_05002"/>
<dbReference type="EMBL" id="QWIP01000082">
    <property type="protein sequence ID" value="RMY74096.1"/>
    <property type="molecule type" value="Genomic_DNA"/>
</dbReference>
<evidence type="ECO:0000313" key="3">
    <source>
        <dbReference type="EMBL" id="RMY95607.1"/>
    </source>
</evidence>
<dbReference type="Pfam" id="PF03992">
    <property type="entry name" value="ABM"/>
    <property type="match status" value="1"/>
</dbReference>
<dbReference type="Proteomes" id="UP000269539">
    <property type="component" value="Unassembled WGS sequence"/>
</dbReference>
<dbReference type="EMBL" id="QWIQ01000302">
    <property type="protein sequence ID" value="RMY95607.1"/>
    <property type="molecule type" value="Genomic_DNA"/>
</dbReference>
<evidence type="ECO:0000313" key="2">
    <source>
        <dbReference type="EMBL" id="RMY74096.1"/>
    </source>
</evidence>
<dbReference type="Proteomes" id="UP000281468">
    <property type="component" value="Unassembled WGS sequence"/>
</dbReference>
<dbReference type="EMBL" id="QWIO01000188">
    <property type="protein sequence ID" value="RMZ04759.1"/>
    <property type="molecule type" value="Genomic_DNA"/>
</dbReference>
<name>A0A3M7G3X4_HORWE</name>
<dbReference type="OrthoDB" id="10011777at2759"/>
<dbReference type="InterPro" id="IPR011008">
    <property type="entry name" value="Dimeric_a/b-barrel"/>
</dbReference>
<dbReference type="PROSITE" id="PS51725">
    <property type="entry name" value="ABM"/>
    <property type="match status" value="1"/>
</dbReference>
<sequence>MSNLATVDAGLVVCCITEYALRSDGNDVVPARGSRGDASSFGASALYIGSPETAASGCQTQFLSAARAVTHSYTWAAYNTVDPTATSGSIMVQVVAQVVEAPDGDPNGRGYPALPYLHTTTSGKATMQKLIEGRGYRHVASQSGYDNSSEVSIVAIVKPNPGKLERLKEVISEAIEWIRDNEPDTLEFSLYECASEDGVQLSMVEKYASQAAMDRHEASEHYQEFFKSMTDENLIAGPPTMSKGTFVTSLRR</sequence>
<dbReference type="InterPro" id="IPR007138">
    <property type="entry name" value="ABM_dom"/>
</dbReference>
<comment type="caution">
    <text evidence="3">The sequence shown here is derived from an EMBL/GenBank/DDBJ whole genome shotgun (WGS) entry which is preliminary data.</text>
</comment>
<feature type="domain" description="ABM" evidence="1">
    <location>
        <begin position="151"/>
        <end position="246"/>
    </location>
</feature>
<accession>A0A3M7G3X4</accession>